<feature type="transmembrane region" description="Helical" evidence="8">
    <location>
        <begin position="327"/>
        <end position="352"/>
    </location>
</feature>
<dbReference type="InterPro" id="IPR004841">
    <property type="entry name" value="AA-permease/SLC12A_dom"/>
</dbReference>
<evidence type="ECO:0000256" key="8">
    <source>
        <dbReference type="SAM" id="Phobius"/>
    </source>
</evidence>
<dbReference type="STRING" id="644223.C4R1B9"/>
<keyword evidence="5 8" id="KW-1133">Transmembrane helix</keyword>
<evidence type="ECO:0000256" key="1">
    <source>
        <dbReference type="ARBA" id="ARBA00004141"/>
    </source>
</evidence>
<dbReference type="InParanoid" id="C4R1B9"/>
<dbReference type="Proteomes" id="UP000000314">
    <property type="component" value="Chromosome 2"/>
</dbReference>
<keyword evidence="6 8" id="KW-0472">Membrane</keyword>
<feature type="transmembrane region" description="Helical" evidence="8">
    <location>
        <begin position="188"/>
        <end position="208"/>
    </location>
</feature>
<feature type="transmembrane region" description="Helical" evidence="8">
    <location>
        <begin position="159"/>
        <end position="182"/>
    </location>
</feature>
<name>C4R1B9_KOMPG</name>
<keyword evidence="11" id="KW-1185">Reference proteome</keyword>
<keyword evidence="3" id="KW-0813">Transport</keyword>
<comment type="similarity">
    <text evidence="2">Belongs to the amino acid-polyamine-organocation (APC) superfamily. YAT (TC 2.A.3.10) family.</text>
</comment>
<feature type="transmembrane region" description="Helical" evidence="8">
    <location>
        <begin position="372"/>
        <end position="395"/>
    </location>
</feature>
<evidence type="ECO:0000259" key="9">
    <source>
        <dbReference type="Pfam" id="PF00324"/>
    </source>
</evidence>
<dbReference type="GO" id="GO:0015171">
    <property type="term" value="F:amino acid transmembrane transporter activity"/>
    <property type="evidence" value="ECO:0007669"/>
    <property type="project" value="TreeGrafter"/>
</dbReference>
<dbReference type="AlphaFoldDB" id="C4R1B9"/>
<dbReference type="InterPro" id="IPR050524">
    <property type="entry name" value="APC_YAT"/>
</dbReference>
<organism evidence="10 11">
    <name type="scientific">Komagataella phaffii (strain GS115 / ATCC 20864)</name>
    <name type="common">Yeast</name>
    <name type="synonym">Pichia pastoris</name>
    <dbReference type="NCBI Taxonomy" id="644223"/>
    <lineage>
        <taxon>Eukaryota</taxon>
        <taxon>Fungi</taxon>
        <taxon>Dikarya</taxon>
        <taxon>Ascomycota</taxon>
        <taxon>Saccharomycotina</taxon>
        <taxon>Pichiomycetes</taxon>
        <taxon>Pichiales</taxon>
        <taxon>Pichiaceae</taxon>
        <taxon>Komagataella</taxon>
    </lineage>
</organism>
<dbReference type="SMR" id="C4R1B9"/>
<evidence type="ECO:0000256" key="3">
    <source>
        <dbReference type="ARBA" id="ARBA00022448"/>
    </source>
</evidence>
<dbReference type="Pfam" id="PF00324">
    <property type="entry name" value="AA_permease"/>
    <property type="match status" value="1"/>
</dbReference>
<evidence type="ECO:0000256" key="6">
    <source>
        <dbReference type="ARBA" id="ARBA00023136"/>
    </source>
</evidence>
<feature type="transmembrane region" description="Helical" evidence="8">
    <location>
        <begin position="277"/>
        <end position="297"/>
    </location>
</feature>
<dbReference type="GO" id="GO:0016020">
    <property type="term" value="C:membrane"/>
    <property type="evidence" value="ECO:0007669"/>
    <property type="project" value="UniProtKB-SubCell"/>
</dbReference>
<keyword evidence="4 8" id="KW-0812">Transmembrane</keyword>
<reference evidence="10 11" key="1">
    <citation type="journal article" date="2009" name="Nat. Biotechnol.">
        <title>Genome sequence of the recombinant protein production host Pichia pastoris.</title>
        <authorList>
            <person name="De Schutter K."/>
            <person name="Lin Y.C."/>
            <person name="Tiels P."/>
            <person name="Van Hecke A."/>
            <person name="Glinka S."/>
            <person name="Weber-Lehmann J."/>
            <person name="Rouze P."/>
            <person name="Van de Peer Y."/>
            <person name="Callewaert N."/>
        </authorList>
    </citation>
    <scope>NUCLEOTIDE SEQUENCE [LARGE SCALE GENOMIC DNA]</scope>
    <source>
        <strain evidence="11">GS115 / ATCC 20864</strain>
    </source>
</reference>
<accession>C4R1B9</accession>
<dbReference type="Gene3D" id="1.20.1740.10">
    <property type="entry name" value="Amino acid/polyamine transporter I"/>
    <property type="match status" value="1"/>
</dbReference>
<dbReference type="KEGG" id="ppa:PAS_chr2-1_0649"/>
<evidence type="ECO:0000313" key="10">
    <source>
        <dbReference type="EMBL" id="CAY69293.1"/>
    </source>
</evidence>
<evidence type="ECO:0000256" key="7">
    <source>
        <dbReference type="SAM" id="MobiDB-lite"/>
    </source>
</evidence>
<feature type="transmembrane region" description="Helical" evidence="8">
    <location>
        <begin position="401"/>
        <end position="422"/>
    </location>
</feature>
<dbReference type="OrthoDB" id="3900342at2759"/>
<evidence type="ECO:0000256" key="2">
    <source>
        <dbReference type="ARBA" id="ARBA00006983"/>
    </source>
</evidence>
<dbReference type="EMBL" id="FN392320">
    <property type="protein sequence ID" value="CAY69293.1"/>
    <property type="molecule type" value="Genomic_DNA"/>
</dbReference>
<dbReference type="eggNOG" id="KOG1286">
    <property type="taxonomic scope" value="Eukaryota"/>
</dbReference>
<gene>
    <name evidence="10" type="ordered locus">PAS_chr2-1_0649</name>
</gene>
<dbReference type="PANTHER" id="PTHR43341">
    <property type="entry name" value="AMINO ACID PERMEASE"/>
    <property type="match status" value="1"/>
</dbReference>
<sequence>MSESPNPKFSPELTKDDSTEAFTKYEGSDVLEEQSTKVGVVTQELNRALQPRHVSLIAIAGIIGTGLFLSYSRSLAQSGPLSLLLCNMLIGLVVYLTMLSLGEMSTFIPQSGSFCTYAKRWVSESFGFAIICNYWFNDAVSVASDLTALQLLMGYWTDFHYWIISLIFWFFLLFLNVIHVRFYGEAEYWMAILKVATIVAFFIVSIVVNVGHNPMNEYIGFRYWSQGDAPFVDGFKGFCKCFVFVSFSFGGTESIAITAGEQVNPTRTMPRVIKTTFYRIIIFYVFSAFFIGMNVPYDYPNLSTKSTATSPFTIVFQMAGSKSAGSFMNAVIVTSVVSAGNHALFAGSRLAYTMGTEGYIPKIFTRTNRYQVPYVGVLITWFIGGACFGSSFIGAGTLWTWLQSLVGVSNQISWLCIAITSIRFRRGLEAQGRTDELAFKNWTYPYGPWFCVGFISLIILVQGWGSFDPWDVAEFFQNYIQLLIFPTCFAVWYLYKRDRFTRRPEMDFDTDRYHETEKDILQNKAEDEAKGFGKVVFYIKNYII</sequence>
<feature type="transmembrane region" description="Helical" evidence="8">
    <location>
        <begin position="54"/>
        <end position="72"/>
    </location>
</feature>
<dbReference type="RefSeq" id="XP_002491573.1">
    <property type="nucleotide sequence ID" value="XM_002491528.1"/>
</dbReference>
<evidence type="ECO:0000256" key="4">
    <source>
        <dbReference type="ARBA" id="ARBA00022692"/>
    </source>
</evidence>
<protein>
    <submittedName>
        <fullName evidence="10">Acetate transporter required for normal sporulation</fullName>
    </submittedName>
</protein>
<feature type="region of interest" description="Disordered" evidence="7">
    <location>
        <begin position="1"/>
        <end position="20"/>
    </location>
</feature>
<dbReference type="FunFam" id="1.20.1740.10:FF:000001">
    <property type="entry name" value="Amino acid permease"/>
    <property type="match status" value="1"/>
</dbReference>
<feature type="domain" description="Amino acid permease/ SLC12A" evidence="9">
    <location>
        <begin position="53"/>
        <end position="500"/>
    </location>
</feature>
<dbReference type="PIRSF" id="PIRSF006060">
    <property type="entry name" value="AA_transporter"/>
    <property type="match status" value="1"/>
</dbReference>
<dbReference type="GeneID" id="8199263"/>
<evidence type="ECO:0000256" key="5">
    <source>
        <dbReference type="ARBA" id="ARBA00022989"/>
    </source>
</evidence>
<dbReference type="PANTHER" id="PTHR43341:SF3">
    <property type="entry name" value="AMINO-ACID PERMEASE PB1C11.02-RELATED"/>
    <property type="match status" value="1"/>
</dbReference>
<proteinExistence type="inferred from homology"/>
<comment type="subcellular location">
    <subcellularLocation>
        <location evidence="1">Membrane</location>
        <topology evidence="1">Multi-pass membrane protein</topology>
    </subcellularLocation>
</comment>
<feature type="transmembrane region" description="Helical" evidence="8">
    <location>
        <begin position="476"/>
        <end position="495"/>
    </location>
</feature>
<dbReference type="OMA" id="AMFSTAN"/>
<feature type="transmembrane region" description="Helical" evidence="8">
    <location>
        <begin position="78"/>
        <end position="101"/>
    </location>
</feature>
<dbReference type="HOGENOM" id="CLU_007946_12_2_1"/>
<feature type="transmembrane region" description="Helical" evidence="8">
    <location>
        <begin position="443"/>
        <end position="464"/>
    </location>
</feature>
<evidence type="ECO:0000313" key="11">
    <source>
        <dbReference type="Proteomes" id="UP000000314"/>
    </source>
</evidence>